<keyword evidence="2 5" id="KW-0378">Hydrolase</keyword>
<dbReference type="InterPro" id="IPR000086">
    <property type="entry name" value="NUDIX_hydrolase_dom"/>
</dbReference>
<protein>
    <submittedName>
        <fullName evidence="5">NUDIX hydrolase</fullName>
    </submittedName>
</protein>
<feature type="region of interest" description="Disordered" evidence="3">
    <location>
        <begin position="145"/>
        <end position="168"/>
    </location>
</feature>
<dbReference type="GO" id="GO:0016787">
    <property type="term" value="F:hydrolase activity"/>
    <property type="evidence" value="ECO:0007669"/>
    <property type="project" value="UniProtKB-KW"/>
</dbReference>
<dbReference type="CDD" id="cd02883">
    <property type="entry name" value="NUDIX_Hydrolase"/>
    <property type="match status" value="1"/>
</dbReference>
<feature type="domain" description="Nudix hydrolase" evidence="4">
    <location>
        <begin position="12"/>
        <end position="137"/>
    </location>
</feature>
<name>A0ABW0ADJ6_9ACTN</name>
<gene>
    <name evidence="5" type="ORF">ACFPRH_03375</name>
</gene>
<proteinExistence type="predicted"/>
<dbReference type="InterPro" id="IPR020476">
    <property type="entry name" value="Nudix_hydrolase"/>
</dbReference>
<evidence type="ECO:0000256" key="1">
    <source>
        <dbReference type="ARBA" id="ARBA00001946"/>
    </source>
</evidence>
<evidence type="ECO:0000313" key="5">
    <source>
        <dbReference type="EMBL" id="MFC5150774.1"/>
    </source>
</evidence>
<dbReference type="RefSeq" id="WP_344477166.1">
    <property type="nucleotide sequence ID" value="NZ_BAAASB010000007.1"/>
</dbReference>
<evidence type="ECO:0000256" key="2">
    <source>
        <dbReference type="ARBA" id="ARBA00022801"/>
    </source>
</evidence>
<comment type="cofactor">
    <cofactor evidence="1">
        <name>Mg(2+)</name>
        <dbReference type="ChEBI" id="CHEBI:18420"/>
    </cofactor>
</comment>
<dbReference type="EMBL" id="JBHSKP010000001">
    <property type="protein sequence ID" value="MFC5150774.1"/>
    <property type="molecule type" value="Genomic_DNA"/>
</dbReference>
<dbReference type="Gene3D" id="3.90.79.10">
    <property type="entry name" value="Nucleoside Triphosphate Pyrophosphohydrolase"/>
    <property type="match status" value="1"/>
</dbReference>
<dbReference type="PANTHER" id="PTHR43046:SF14">
    <property type="entry name" value="MUTT_NUDIX FAMILY PROTEIN"/>
    <property type="match status" value="1"/>
</dbReference>
<feature type="compositionally biased region" description="Gly residues" evidence="3">
    <location>
        <begin position="159"/>
        <end position="168"/>
    </location>
</feature>
<comment type="caution">
    <text evidence="5">The sequence shown here is derived from an EMBL/GenBank/DDBJ whole genome shotgun (WGS) entry which is preliminary data.</text>
</comment>
<dbReference type="PANTHER" id="PTHR43046">
    <property type="entry name" value="GDP-MANNOSE MANNOSYL HYDROLASE"/>
    <property type="match status" value="1"/>
</dbReference>
<dbReference type="PROSITE" id="PS51462">
    <property type="entry name" value="NUDIX"/>
    <property type="match status" value="1"/>
</dbReference>
<accession>A0ABW0ADJ6</accession>
<sequence>MEDPPQPPPSDHRTTTIAAGVILQNGRLLLVKRRVPEGMLTWQFPAGKIELSESPEEAVVREVKKETGLAVAVTEQLRERIHPDTGVRILYFACAIRSGTAHRAAPDEVADINWVPVRDVFHYIPDGLFLPVQQYLCTTVGHPEQAAAPGGSAPDDGPVRGGLLGEPQ</sequence>
<reference evidence="6" key="1">
    <citation type="journal article" date="2019" name="Int. J. Syst. Evol. Microbiol.">
        <title>The Global Catalogue of Microorganisms (GCM) 10K type strain sequencing project: providing services to taxonomists for standard genome sequencing and annotation.</title>
        <authorList>
            <consortium name="The Broad Institute Genomics Platform"/>
            <consortium name="The Broad Institute Genome Sequencing Center for Infectious Disease"/>
            <person name="Wu L."/>
            <person name="Ma J."/>
        </authorList>
    </citation>
    <scope>NUCLEOTIDE SEQUENCE [LARGE SCALE GENOMIC DNA]</scope>
    <source>
        <strain evidence="6">PCU 266</strain>
    </source>
</reference>
<keyword evidence="6" id="KW-1185">Reference proteome</keyword>
<organism evidence="5 6">
    <name type="scientific">Streptomyces amakusaensis</name>
    <dbReference type="NCBI Taxonomy" id="67271"/>
    <lineage>
        <taxon>Bacteria</taxon>
        <taxon>Bacillati</taxon>
        <taxon>Actinomycetota</taxon>
        <taxon>Actinomycetes</taxon>
        <taxon>Kitasatosporales</taxon>
        <taxon>Streptomycetaceae</taxon>
        <taxon>Streptomyces</taxon>
    </lineage>
</organism>
<dbReference type="Pfam" id="PF00293">
    <property type="entry name" value="NUDIX"/>
    <property type="match status" value="1"/>
</dbReference>
<evidence type="ECO:0000256" key="3">
    <source>
        <dbReference type="SAM" id="MobiDB-lite"/>
    </source>
</evidence>
<evidence type="ECO:0000313" key="6">
    <source>
        <dbReference type="Proteomes" id="UP001596160"/>
    </source>
</evidence>
<dbReference type="PRINTS" id="PR00502">
    <property type="entry name" value="NUDIXFAMILY"/>
</dbReference>
<dbReference type="Proteomes" id="UP001596160">
    <property type="component" value="Unassembled WGS sequence"/>
</dbReference>
<dbReference type="SUPFAM" id="SSF55811">
    <property type="entry name" value="Nudix"/>
    <property type="match status" value="1"/>
</dbReference>
<evidence type="ECO:0000259" key="4">
    <source>
        <dbReference type="PROSITE" id="PS51462"/>
    </source>
</evidence>
<dbReference type="InterPro" id="IPR015797">
    <property type="entry name" value="NUDIX_hydrolase-like_dom_sf"/>
</dbReference>
<feature type="compositionally biased region" description="Low complexity" evidence="3">
    <location>
        <begin position="146"/>
        <end position="156"/>
    </location>
</feature>